<sequence length="198" mass="23010">FCFCQPEPGNSARCKQNRALVMKDNLQENLFEMMSEIEWNCENEIQLFYAMMGHKPVGINKHFQMMMIHEKLSSSLGVELPSSAIWKKLETLYDLNALDDSNILPFPNDRVDFTLPKREFSDILDERGMDPRELSDEKDQNKMKPKLGRPPKKAEEGGYKKDRMRDDDEDTPSRLQKRGRDSKPASPANTPTQKRRKT</sequence>
<evidence type="ECO:0000256" key="7">
    <source>
        <dbReference type="SAM" id="MobiDB-lite"/>
    </source>
</evidence>
<evidence type="ECO:0000256" key="5">
    <source>
        <dbReference type="ARBA" id="ARBA00023163"/>
    </source>
</evidence>
<feature type="compositionally biased region" description="Basic and acidic residues" evidence="7">
    <location>
        <begin position="124"/>
        <end position="142"/>
    </location>
</feature>
<dbReference type="GO" id="GO:0035267">
    <property type="term" value="C:NuA4 histone acetyltransferase complex"/>
    <property type="evidence" value="ECO:0007669"/>
    <property type="project" value="TreeGrafter"/>
</dbReference>
<dbReference type="GO" id="GO:0006357">
    <property type="term" value="P:regulation of transcription by RNA polymerase II"/>
    <property type="evidence" value="ECO:0007669"/>
    <property type="project" value="TreeGrafter"/>
</dbReference>
<keyword evidence="3" id="KW-0156">Chromatin regulator</keyword>
<gene>
    <name evidence="8" type="ORF">MNOR_LOCUS12595</name>
</gene>
<dbReference type="PANTHER" id="PTHR13581">
    <property type="entry name" value="MRG-BINDING PROTEIN"/>
    <property type="match status" value="1"/>
</dbReference>
<proteinExistence type="inferred from homology"/>
<evidence type="ECO:0008006" key="10">
    <source>
        <dbReference type="Google" id="ProtNLM"/>
    </source>
</evidence>
<dbReference type="Pfam" id="PF07904">
    <property type="entry name" value="Eaf7"/>
    <property type="match status" value="1"/>
</dbReference>
<evidence type="ECO:0000256" key="1">
    <source>
        <dbReference type="ARBA" id="ARBA00004123"/>
    </source>
</evidence>
<organism evidence="8 9">
    <name type="scientific">Meganyctiphanes norvegica</name>
    <name type="common">Northern krill</name>
    <name type="synonym">Thysanopoda norvegica</name>
    <dbReference type="NCBI Taxonomy" id="48144"/>
    <lineage>
        <taxon>Eukaryota</taxon>
        <taxon>Metazoa</taxon>
        <taxon>Ecdysozoa</taxon>
        <taxon>Arthropoda</taxon>
        <taxon>Crustacea</taxon>
        <taxon>Multicrustacea</taxon>
        <taxon>Malacostraca</taxon>
        <taxon>Eumalacostraca</taxon>
        <taxon>Eucarida</taxon>
        <taxon>Euphausiacea</taxon>
        <taxon>Euphausiidae</taxon>
        <taxon>Meganyctiphanes</taxon>
    </lineage>
</organism>
<dbReference type="GO" id="GO:0005634">
    <property type="term" value="C:nucleus"/>
    <property type="evidence" value="ECO:0007669"/>
    <property type="project" value="UniProtKB-SubCell"/>
</dbReference>
<comment type="similarity">
    <text evidence="2">Belongs to the EAF7 family.</text>
</comment>
<dbReference type="AlphaFoldDB" id="A0AAV2QKJ1"/>
<evidence type="ECO:0000256" key="2">
    <source>
        <dbReference type="ARBA" id="ARBA00007117"/>
    </source>
</evidence>
<accession>A0AAV2QKJ1</accession>
<dbReference type="Proteomes" id="UP001497623">
    <property type="component" value="Unassembled WGS sequence"/>
</dbReference>
<dbReference type="PANTHER" id="PTHR13581:SF5">
    <property type="entry name" value="MRG_MORF4L-BINDING PROTEIN"/>
    <property type="match status" value="1"/>
</dbReference>
<comment type="caution">
    <text evidence="8">The sequence shown here is derived from an EMBL/GenBank/DDBJ whole genome shotgun (WGS) entry which is preliminary data.</text>
</comment>
<evidence type="ECO:0000256" key="3">
    <source>
        <dbReference type="ARBA" id="ARBA00022853"/>
    </source>
</evidence>
<evidence type="ECO:0000313" key="8">
    <source>
        <dbReference type="EMBL" id="CAL4085092.1"/>
    </source>
</evidence>
<dbReference type="InterPro" id="IPR012423">
    <property type="entry name" value="Eaf7/MRGBP"/>
</dbReference>
<feature type="compositionally biased region" description="Basic and acidic residues" evidence="7">
    <location>
        <begin position="152"/>
        <end position="166"/>
    </location>
</feature>
<evidence type="ECO:0000256" key="6">
    <source>
        <dbReference type="ARBA" id="ARBA00023242"/>
    </source>
</evidence>
<evidence type="ECO:0000256" key="4">
    <source>
        <dbReference type="ARBA" id="ARBA00023015"/>
    </source>
</evidence>
<protein>
    <recommendedName>
        <fullName evidence="10">MRG-binding protein</fullName>
    </recommendedName>
</protein>
<name>A0AAV2QKJ1_MEGNR</name>
<feature type="region of interest" description="Disordered" evidence="7">
    <location>
        <begin position="124"/>
        <end position="198"/>
    </location>
</feature>
<keyword evidence="5" id="KW-0804">Transcription</keyword>
<keyword evidence="6" id="KW-0539">Nucleus</keyword>
<keyword evidence="4" id="KW-0805">Transcription regulation</keyword>
<evidence type="ECO:0000313" key="9">
    <source>
        <dbReference type="Proteomes" id="UP001497623"/>
    </source>
</evidence>
<reference evidence="8 9" key="1">
    <citation type="submission" date="2024-05" db="EMBL/GenBank/DDBJ databases">
        <authorList>
            <person name="Wallberg A."/>
        </authorList>
    </citation>
    <scope>NUCLEOTIDE SEQUENCE [LARGE SCALE GENOMIC DNA]</scope>
</reference>
<dbReference type="GO" id="GO:0006325">
    <property type="term" value="P:chromatin organization"/>
    <property type="evidence" value="ECO:0007669"/>
    <property type="project" value="UniProtKB-KW"/>
</dbReference>
<comment type="subcellular location">
    <subcellularLocation>
        <location evidence="1">Nucleus</location>
    </subcellularLocation>
</comment>
<dbReference type="EMBL" id="CAXKWB010006934">
    <property type="protein sequence ID" value="CAL4085092.1"/>
    <property type="molecule type" value="Genomic_DNA"/>
</dbReference>
<feature type="non-terminal residue" evidence="8">
    <location>
        <position position="1"/>
    </location>
</feature>
<keyword evidence="9" id="KW-1185">Reference proteome</keyword>